<organism evidence="1 2">
    <name type="scientific">Microvirga aerophila</name>
    <dbReference type="NCBI Taxonomy" id="670291"/>
    <lineage>
        <taxon>Bacteria</taxon>
        <taxon>Pseudomonadati</taxon>
        <taxon>Pseudomonadota</taxon>
        <taxon>Alphaproteobacteria</taxon>
        <taxon>Hyphomicrobiales</taxon>
        <taxon>Methylobacteriaceae</taxon>
        <taxon>Microvirga</taxon>
    </lineage>
</organism>
<dbReference type="EMBL" id="BJYU01000003">
    <property type="protein sequence ID" value="GEO12805.1"/>
    <property type="molecule type" value="Genomic_DNA"/>
</dbReference>
<proteinExistence type="predicted"/>
<comment type="caution">
    <text evidence="1">The sequence shown here is derived from an EMBL/GenBank/DDBJ whole genome shotgun (WGS) entry which is preliminary data.</text>
</comment>
<dbReference type="AlphaFoldDB" id="A0A512BLM3"/>
<name>A0A512BLM3_9HYPH</name>
<gene>
    <name evidence="1" type="ORF">MAE02_05010</name>
</gene>
<protein>
    <submittedName>
        <fullName evidence="1">Uncharacterized protein</fullName>
    </submittedName>
</protein>
<evidence type="ECO:0000313" key="1">
    <source>
        <dbReference type="EMBL" id="GEO12805.1"/>
    </source>
</evidence>
<accession>A0A512BLM3</accession>
<keyword evidence="2" id="KW-1185">Reference proteome</keyword>
<reference evidence="1 2" key="1">
    <citation type="submission" date="2019-07" db="EMBL/GenBank/DDBJ databases">
        <title>Whole genome shotgun sequence of Microvirga aerophila NBRC 106136.</title>
        <authorList>
            <person name="Hosoyama A."/>
            <person name="Uohara A."/>
            <person name="Ohji S."/>
            <person name="Ichikawa N."/>
        </authorList>
    </citation>
    <scope>NUCLEOTIDE SEQUENCE [LARGE SCALE GENOMIC DNA]</scope>
    <source>
        <strain evidence="1 2">NBRC 106136</strain>
    </source>
</reference>
<evidence type="ECO:0000313" key="2">
    <source>
        <dbReference type="Proteomes" id="UP000321085"/>
    </source>
</evidence>
<dbReference type="Proteomes" id="UP000321085">
    <property type="component" value="Unassembled WGS sequence"/>
</dbReference>
<sequence>MACVDQAIEAAWEAGAQESNAMVHFRRVKDHLHLIPRMDADTQEGDGRAKSGLLALLHYLSNLERVGHNSDGPSGRLTSTVTLS</sequence>